<dbReference type="EMBL" id="EQ974113">
    <property type="protein sequence ID" value="EEF33466.1"/>
    <property type="molecule type" value="Genomic_DNA"/>
</dbReference>
<dbReference type="Pfam" id="PF00098">
    <property type="entry name" value="zf-CCHC"/>
    <property type="match status" value="1"/>
</dbReference>
<keyword evidence="1" id="KW-0862">Zinc</keyword>
<dbReference type="GO" id="GO:0008270">
    <property type="term" value="F:zinc ion binding"/>
    <property type="evidence" value="ECO:0007669"/>
    <property type="project" value="UniProtKB-KW"/>
</dbReference>
<keyword evidence="5" id="KW-1185">Reference proteome</keyword>
<dbReference type="Proteomes" id="UP000008311">
    <property type="component" value="Unassembled WGS sequence"/>
</dbReference>
<dbReference type="GO" id="GO:0003676">
    <property type="term" value="F:nucleic acid binding"/>
    <property type="evidence" value="ECO:0007669"/>
    <property type="project" value="InterPro"/>
</dbReference>
<keyword evidence="1" id="KW-0479">Metal-binding</keyword>
<evidence type="ECO:0000313" key="5">
    <source>
        <dbReference type="Proteomes" id="UP000008311"/>
    </source>
</evidence>
<dbReference type="InterPro" id="IPR001878">
    <property type="entry name" value="Znf_CCHC"/>
</dbReference>
<evidence type="ECO:0000313" key="4">
    <source>
        <dbReference type="EMBL" id="EEF33466.1"/>
    </source>
</evidence>
<dbReference type="STRING" id="3988.B9SSG8"/>
<protein>
    <recommendedName>
        <fullName evidence="3">CCHC-type domain-containing protein</fullName>
    </recommendedName>
</protein>
<dbReference type="AlphaFoldDB" id="B9SSG8"/>
<gene>
    <name evidence="4" type="ORF">RCOM_1061530</name>
</gene>
<sequence>MGTRTNFYKNPSISYKKDFSISSVLQNLKAYNIATGNAPVTDEEEQQNREIEHDRPKKVGQKRRSTGGSPRRTDIEEHGGPMSHQDYLQGSCSSVLNLVDYGTWNAKLNFCKVLDLLSQSTKIQTFPSLASNVPYQCLTSGTLGTIIATAGPERDLIFVLMNAATEQNQMGFAIILKEREEEERVVGCWKCQRPGHLAEDCLVTVCSQVAEGHKKNSIPKDLLGLYRRCHQMGKNLAAANCNSCCSSSSLATCLHCSAVLCDW</sequence>
<name>B9SSG8_RICCO</name>
<accession>B9SSG8</accession>
<proteinExistence type="predicted"/>
<feature type="domain" description="CCHC-type" evidence="3">
    <location>
        <begin position="188"/>
        <end position="201"/>
    </location>
</feature>
<feature type="region of interest" description="Disordered" evidence="2">
    <location>
        <begin position="39"/>
        <end position="82"/>
    </location>
</feature>
<evidence type="ECO:0000259" key="3">
    <source>
        <dbReference type="PROSITE" id="PS50158"/>
    </source>
</evidence>
<dbReference type="eggNOG" id="KOG0331">
    <property type="taxonomic scope" value="Eukaryota"/>
</dbReference>
<evidence type="ECO:0000256" key="2">
    <source>
        <dbReference type="SAM" id="MobiDB-lite"/>
    </source>
</evidence>
<dbReference type="PANTHER" id="PTHR48453">
    <property type="entry name" value="CCHC-TYPE DOMAIN-CONTAINING PROTEIN"/>
    <property type="match status" value="1"/>
</dbReference>
<dbReference type="PANTHER" id="PTHR48453:SF1">
    <property type="entry name" value="CCHC-TYPE DOMAIN-CONTAINING PROTEIN"/>
    <property type="match status" value="1"/>
</dbReference>
<keyword evidence="1" id="KW-0863">Zinc-finger</keyword>
<reference evidence="5" key="1">
    <citation type="journal article" date="2010" name="Nat. Biotechnol.">
        <title>Draft genome sequence of the oilseed species Ricinus communis.</title>
        <authorList>
            <person name="Chan A.P."/>
            <person name="Crabtree J."/>
            <person name="Zhao Q."/>
            <person name="Lorenzi H."/>
            <person name="Orvis J."/>
            <person name="Puiu D."/>
            <person name="Melake-Berhan A."/>
            <person name="Jones K.M."/>
            <person name="Redman J."/>
            <person name="Chen G."/>
            <person name="Cahoon E.B."/>
            <person name="Gedil M."/>
            <person name="Stanke M."/>
            <person name="Haas B.J."/>
            <person name="Wortman J.R."/>
            <person name="Fraser-Liggett C.M."/>
            <person name="Ravel J."/>
            <person name="Rabinowicz P.D."/>
        </authorList>
    </citation>
    <scope>NUCLEOTIDE SEQUENCE [LARGE SCALE GENOMIC DNA]</scope>
    <source>
        <strain evidence="5">cv. Hale</strain>
    </source>
</reference>
<evidence type="ECO:0000256" key="1">
    <source>
        <dbReference type="PROSITE-ProRule" id="PRU00047"/>
    </source>
</evidence>
<dbReference type="InParanoid" id="B9SSG8"/>
<feature type="compositionally biased region" description="Basic and acidic residues" evidence="2">
    <location>
        <begin position="46"/>
        <end position="57"/>
    </location>
</feature>
<organism evidence="4 5">
    <name type="scientific">Ricinus communis</name>
    <name type="common">Castor bean</name>
    <dbReference type="NCBI Taxonomy" id="3988"/>
    <lineage>
        <taxon>Eukaryota</taxon>
        <taxon>Viridiplantae</taxon>
        <taxon>Streptophyta</taxon>
        <taxon>Embryophyta</taxon>
        <taxon>Tracheophyta</taxon>
        <taxon>Spermatophyta</taxon>
        <taxon>Magnoliopsida</taxon>
        <taxon>eudicotyledons</taxon>
        <taxon>Gunneridae</taxon>
        <taxon>Pentapetalae</taxon>
        <taxon>rosids</taxon>
        <taxon>fabids</taxon>
        <taxon>Malpighiales</taxon>
        <taxon>Euphorbiaceae</taxon>
        <taxon>Acalyphoideae</taxon>
        <taxon>Acalypheae</taxon>
        <taxon>Ricinus</taxon>
    </lineage>
</organism>
<dbReference type="PROSITE" id="PS50158">
    <property type="entry name" value="ZF_CCHC"/>
    <property type="match status" value="1"/>
</dbReference>